<feature type="transmembrane region" description="Helical" evidence="2">
    <location>
        <begin position="359"/>
        <end position="383"/>
    </location>
</feature>
<feature type="transmembrane region" description="Helical" evidence="2">
    <location>
        <begin position="649"/>
        <end position="670"/>
    </location>
</feature>
<comment type="caution">
    <text evidence="3">The sequence shown here is derived from an EMBL/GenBank/DDBJ whole genome shotgun (WGS) entry which is preliminary data.</text>
</comment>
<dbReference type="Pfam" id="PF03842">
    <property type="entry name" value="Silic_transp"/>
    <property type="match status" value="1"/>
</dbReference>
<feature type="transmembrane region" description="Helical" evidence="2">
    <location>
        <begin position="474"/>
        <end position="499"/>
    </location>
</feature>
<feature type="transmembrane region" description="Helical" evidence="2">
    <location>
        <begin position="263"/>
        <end position="282"/>
    </location>
</feature>
<evidence type="ECO:0000256" key="1">
    <source>
        <dbReference type="SAM" id="MobiDB-lite"/>
    </source>
</evidence>
<keyword evidence="4" id="KW-1185">Reference proteome</keyword>
<organism evidence="3 4">
    <name type="scientific">Stephanodiscus triporus</name>
    <dbReference type="NCBI Taxonomy" id="2934178"/>
    <lineage>
        <taxon>Eukaryota</taxon>
        <taxon>Sar</taxon>
        <taxon>Stramenopiles</taxon>
        <taxon>Ochrophyta</taxon>
        <taxon>Bacillariophyta</taxon>
        <taxon>Coscinodiscophyceae</taxon>
        <taxon>Thalassiosirophycidae</taxon>
        <taxon>Stephanodiscales</taxon>
        <taxon>Stephanodiscaceae</taxon>
        <taxon>Stephanodiscus</taxon>
    </lineage>
</organism>
<dbReference type="EMBL" id="JALLAZ020001806">
    <property type="protein sequence ID" value="KAL3763231.1"/>
    <property type="molecule type" value="Genomic_DNA"/>
</dbReference>
<feature type="region of interest" description="Disordered" evidence="1">
    <location>
        <begin position="715"/>
        <end position="756"/>
    </location>
</feature>
<reference evidence="3 4" key="1">
    <citation type="submission" date="2024-10" db="EMBL/GenBank/DDBJ databases">
        <title>Updated reference genomes for cyclostephanoid diatoms.</title>
        <authorList>
            <person name="Roberts W.R."/>
            <person name="Alverson A.J."/>
        </authorList>
    </citation>
    <scope>NUCLEOTIDE SEQUENCE [LARGE SCALE GENOMIC DNA]</scope>
    <source>
        <strain evidence="3 4">AJA276-08</strain>
    </source>
</reference>
<gene>
    <name evidence="3" type="ORF">ACHAW5_005498</name>
</gene>
<evidence type="ECO:0000313" key="3">
    <source>
        <dbReference type="EMBL" id="KAL3763231.1"/>
    </source>
</evidence>
<dbReference type="Proteomes" id="UP001530315">
    <property type="component" value="Unassembled WGS sequence"/>
</dbReference>
<dbReference type="AlphaFoldDB" id="A0ABD3MGJ7"/>
<feature type="transmembrane region" description="Helical" evidence="2">
    <location>
        <begin position="429"/>
        <end position="453"/>
    </location>
</feature>
<feature type="region of interest" description="Disordered" evidence="1">
    <location>
        <begin position="1"/>
        <end position="35"/>
    </location>
</feature>
<feature type="compositionally biased region" description="Basic and acidic residues" evidence="1">
    <location>
        <begin position="715"/>
        <end position="727"/>
    </location>
</feature>
<evidence type="ECO:0000313" key="4">
    <source>
        <dbReference type="Proteomes" id="UP001530315"/>
    </source>
</evidence>
<dbReference type="InterPro" id="IPR004693">
    <property type="entry name" value="Silicon_transpt"/>
</dbReference>
<keyword evidence="2" id="KW-0472">Membrane</keyword>
<feature type="transmembrane region" description="Helical" evidence="2">
    <location>
        <begin position="515"/>
        <end position="537"/>
    </location>
</feature>
<protein>
    <recommendedName>
        <fullName evidence="5">Silicon transporter</fullName>
    </recommendedName>
</protein>
<evidence type="ECO:0000256" key="2">
    <source>
        <dbReference type="SAM" id="Phobius"/>
    </source>
</evidence>
<keyword evidence="2" id="KW-1133">Transmembrane helix</keyword>
<proteinExistence type="predicted"/>
<accession>A0ABD3MGJ7</accession>
<feature type="transmembrane region" description="Helical" evidence="2">
    <location>
        <begin position="294"/>
        <end position="311"/>
    </location>
</feature>
<feature type="transmembrane region" description="Helical" evidence="2">
    <location>
        <begin position="390"/>
        <end position="409"/>
    </location>
</feature>
<sequence length="756" mass="81626">MACDPFVDSESVDVVSSPPSAVRSSSTAADSDDVSPSIAAVAATSSPGVFSSTSSTTPHAVSSAAAVTAATVAASKSITDSVASYSMSLSAAAAAASSAMVAVSWPREYREKDVNSKSETTKTQRRQVGELMFRFVKLLLLLPDGRSLPYRSCPHPRGESSFGGRALDTRGKPERFADSFSISFKLGVMTMCGSKTQEGKGVQSPSIVQAEAAPKPQSTPSYARITSAIPALPPEEDELGTKTPDDASRDDNENLTPLVVIKYTISLALLLFSIVITVSLIFNKDTKVASDVSPWLAICVLCGAIIWLGAMEGQQSSLVGLTGVVDHLVYRDTHPTAYKQILLAYRGNNLDRYVNGRQFMVVICVFVINLCGAPLPGSGVFGLPDAVEEIFLGSGLAMILMTAMISQLPPQVNASHCMIDFINNYLALFTLYAALVIEFLGFCHACYLIQNLISLVSGKPVKTNEKPRTWPQSIFFWSRVLMSLLILGFSLAVTIVALFEGKTTVWEGIPDAVSLILFFVLLAIVGMLEAMQIAFLATSKMRKEQRGTSFFGKKTVEVISQRNGKNLPAFMIGRQLMVVSLFFILARVTTLDVTVGEGENIFGVSDGVQQFLNTGLHAALLMTILGSSSWKLAASAFPVAFVNTPFTYILLYIGLFLDWIGICSGAWVLARIEKRMMNLQFDETYVGTPENPTLSKDVLDAISRDVFDEGIIRSRDDLDGPTRSHDALDDEEAHVDIEEGASSRNISCKNGTEKEQ</sequence>
<name>A0ABD3MGJ7_9STRA</name>
<keyword evidence="2" id="KW-0812">Transmembrane</keyword>
<evidence type="ECO:0008006" key="5">
    <source>
        <dbReference type="Google" id="ProtNLM"/>
    </source>
</evidence>